<comment type="caution">
    <text evidence="8">The sequence shown here is derived from an EMBL/GenBank/DDBJ whole genome shotgun (WGS) entry which is preliminary data.</text>
</comment>
<dbReference type="InterPro" id="IPR000832">
    <property type="entry name" value="GPCR_2_secretin-like"/>
</dbReference>
<evidence type="ECO:0000256" key="3">
    <source>
        <dbReference type="ARBA" id="ARBA00022989"/>
    </source>
</evidence>
<keyword evidence="3 6" id="KW-1133">Transmembrane helix</keyword>
<feature type="region of interest" description="Disordered" evidence="5">
    <location>
        <begin position="414"/>
        <end position="466"/>
    </location>
</feature>
<reference evidence="8" key="1">
    <citation type="submission" date="2018-11" db="EMBL/GenBank/DDBJ databases">
        <authorList>
            <person name="Alioto T."/>
            <person name="Alioto T."/>
        </authorList>
    </citation>
    <scope>NUCLEOTIDE SEQUENCE</scope>
</reference>
<name>A0A8B6CQ51_MYTGA</name>
<sequence>MNPKTKAMMNLCVALILSYVIFLAAITQTENKVVCSAIAVALHYLFLTVFALMLAEGIVFVEKLVFIWEKRSIINKLIPACWIVPAGIVGISASVTKLKGYGNDQFCWLSLETNLIWAFIGPALLVILINVIVTIIAVYKLMTIQAHAMKTLKEKLKIPRSSLQKRSRVIEQGVPVSVKGQPKGISHPRGSGDGSKSQKSSSASSSSELGGGGGAGRRALRRRIQGRKQKGKSNSKEKCKKYERLEALIKETCICSFPNELVGRSYQYFLPSPIIEVYTFYESYLVVQREEKGTLMPLSSMNCIEKNGDLFMVREGNNFICVKFTSTDSLKPQAHMIGLIEEDTGTPSICDVCARLLFPSNNILFRDPPPLPVGCSIPIGCPLTTFGTSCTSTPSITLDGFCSELLEIIDDECPESSESSESSSDSSSIEVEGGGRRDLRRHMKGRKQIGWKQKGRKPKGKNGSKEKCKKYEELEALIKETCE</sequence>
<dbReference type="GO" id="GO:0007166">
    <property type="term" value="P:cell surface receptor signaling pathway"/>
    <property type="evidence" value="ECO:0007669"/>
    <property type="project" value="InterPro"/>
</dbReference>
<dbReference type="OrthoDB" id="6209599at2759"/>
<keyword evidence="9" id="KW-1185">Reference proteome</keyword>
<dbReference type="EMBL" id="UYJE01002107">
    <property type="protein sequence ID" value="VDI07792.1"/>
    <property type="molecule type" value="Genomic_DNA"/>
</dbReference>
<evidence type="ECO:0000256" key="4">
    <source>
        <dbReference type="ARBA" id="ARBA00023136"/>
    </source>
</evidence>
<keyword evidence="2 6" id="KW-0812">Transmembrane</keyword>
<dbReference type="InterPro" id="IPR017981">
    <property type="entry name" value="GPCR_2-like_7TM"/>
</dbReference>
<feature type="compositionally biased region" description="Low complexity" evidence="5">
    <location>
        <begin position="416"/>
        <end position="430"/>
    </location>
</feature>
<evidence type="ECO:0000256" key="1">
    <source>
        <dbReference type="ARBA" id="ARBA00004141"/>
    </source>
</evidence>
<dbReference type="GO" id="GO:0004930">
    <property type="term" value="F:G protein-coupled receptor activity"/>
    <property type="evidence" value="ECO:0007669"/>
    <property type="project" value="InterPro"/>
</dbReference>
<feature type="compositionally biased region" description="Low complexity" evidence="5">
    <location>
        <begin position="194"/>
        <end position="208"/>
    </location>
</feature>
<evidence type="ECO:0000256" key="2">
    <source>
        <dbReference type="ARBA" id="ARBA00022692"/>
    </source>
</evidence>
<evidence type="ECO:0000313" key="8">
    <source>
        <dbReference type="EMBL" id="VDI07792.1"/>
    </source>
</evidence>
<feature type="transmembrane region" description="Helical" evidence="6">
    <location>
        <begin position="73"/>
        <end position="95"/>
    </location>
</feature>
<proteinExistence type="predicted"/>
<dbReference type="Pfam" id="PF00002">
    <property type="entry name" value="7tm_2"/>
    <property type="match status" value="1"/>
</dbReference>
<comment type="subcellular location">
    <subcellularLocation>
        <location evidence="1">Membrane</location>
        <topology evidence="1">Multi-pass membrane protein</topology>
    </subcellularLocation>
</comment>
<accession>A0A8B6CQ51</accession>
<feature type="transmembrane region" description="Helical" evidence="6">
    <location>
        <begin position="115"/>
        <end position="139"/>
    </location>
</feature>
<dbReference type="PROSITE" id="PS50261">
    <property type="entry name" value="G_PROTEIN_RECEP_F2_4"/>
    <property type="match status" value="1"/>
</dbReference>
<feature type="compositionally biased region" description="Basic residues" evidence="5">
    <location>
        <begin position="438"/>
        <end position="462"/>
    </location>
</feature>
<feature type="region of interest" description="Disordered" evidence="5">
    <location>
        <begin position="178"/>
        <end position="218"/>
    </location>
</feature>
<evidence type="ECO:0000313" key="9">
    <source>
        <dbReference type="Proteomes" id="UP000596742"/>
    </source>
</evidence>
<protein>
    <recommendedName>
        <fullName evidence="7">G-protein coupled receptors family 2 profile 2 domain-containing protein</fullName>
    </recommendedName>
</protein>
<dbReference type="AlphaFoldDB" id="A0A8B6CQ51"/>
<feature type="domain" description="G-protein coupled receptors family 2 profile 2" evidence="7">
    <location>
        <begin position="1"/>
        <end position="144"/>
    </location>
</feature>
<dbReference type="GO" id="GO:0005886">
    <property type="term" value="C:plasma membrane"/>
    <property type="evidence" value="ECO:0007669"/>
    <property type="project" value="TreeGrafter"/>
</dbReference>
<dbReference type="PANTHER" id="PTHR12011:SF347">
    <property type="entry name" value="FI21270P1-RELATED"/>
    <property type="match status" value="1"/>
</dbReference>
<feature type="transmembrane region" description="Helical" evidence="6">
    <location>
        <begin position="41"/>
        <end position="61"/>
    </location>
</feature>
<dbReference type="PANTHER" id="PTHR12011">
    <property type="entry name" value="ADHESION G-PROTEIN COUPLED RECEPTOR"/>
    <property type="match status" value="1"/>
</dbReference>
<keyword evidence="4 6" id="KW-0472">Membrane</keyword>
<organism evidence="8 9">
    <name type="scientific">Mytilus galloprovincialis</name>
    <name type="common">Mediterranean mussel</name>
    <dbReference type="NCBI Taxonomy" id="29158"/>
    <lineage>
        <taxon>Eukaryota</taxon>
        <taxon>Metazoa</taxon>
        <taxon>Spiralia</taxon>
        <taxon>Lophotrochozoa</taxon>
        <taxon>Mollusca</taxon>
        <taxon>Bivalvia</taxon>
        <taxon>Autobranchia</taxon>
        <taxon>Pteriomorphia</taxon>
        <taxon>Mytilida</taxon>
        <taxon>Mytiloidea</taxon>
        <taxon>Mytilidae</taxon>
        <taxon>Mytilinae</taxon>
        <taxon>Mytilus</taxon>
    </lineage>
</organism>
<dbReference type="Gene3D" id="1.20.1070.10">
    <property type="entry name" value="Rhodopsin 7-helix transmembrane proteins"/>
    <property type="match status" value="1"/>
</dbReference>
<evidence type="ECO:0000256" key="5">
    <source>
        <dbReference type="SAM" id="MobiDB-lite"/>
    </source>
</evidence>
<dbReference type="Proteomes" id="UP000596742">
    <property type="component" value="Unassembled WGS sequence"/>
</dbReference>
<evidence type="ECO:0000259" key="7">
    <source>
        <dbReference type="PROSITE" id="PS50261"/>
    </source>
</evidence>
<evidence type="ECO:0000256" key="6">
    <source>
        <dbReference type="SAM" id="Phobius"/>
    </source>
</evidence>
<gene>
    <name evidence="8" type="ORF">MGAL_10B023327</name>
</gene>